<evidence type="ECO:0000256" key="4">
    <source>
        <dbReference type="SAM" id="MobiDB-lite"/>
    </source>
</evidence>
<protein>
    <submittedName>
        <fullName evidence="6">Uncharacterized protein LOC114559275</fullName>
    </submittedName>
</protein>
<evidence type="ECO:0000313" key="7">
    <source>
        <dbReference type="Proteomes" id="UP001178508"/>
    </source>
</evidence>
<feature type="domain" description="Immunoglobulin" evidence="5">
    <location>
        <begin position="176"/>
        <end position="278"/>
    </location>
</feature>
<evidence type="ECO:0000256" key="3">
    <source>
        <dbReference type="ARBA" id="ARBA00023136"/>
    </source>
</evidence>
<dbReference type="SMART" id="SM00409">
    <property type="entry name" value="IG"/>
    <property type="match status" value="5"/>
</dbReference>
<dbReference type="GO" id="GO:0005886">
    <property type="term" value="C:plasma membrane"/>
    <property type="evidence" value="ECO:0007669"/>
    <property type="project" value="TreeGrafter"/>
</dbReference>
<evidence type="ECO:0000259" key="5">
    <source>
        <dbReference type="SMART" id="SM00409"/>
    </source>
</evidence>
<dbReference type="InterPro" id="IPR036179">
    <property type="entry name" value="Ig-like_dom_sf"/>
</dbReference>
<gene>
    <name evidence="6" type="ORF">XNOV1_A001495</name>
</gene>
<dbReference type="InterPro" id="IPR050671">
    <property type="entry name" value="CD300_family_receptors"/>
</dbReference>
<evidence type="ECO:0000256" key="1">
    <source>
        <dbReference type="ARBA" id="ARBA00004370"/>
    </source>
</evidence>
<feature type="compositionally biased region" description="Pro residues" evidence="4">
    <location>
        <begin position="761"/>
        <end position="771"/>
    </location>
</feature>
<dbReference type="InterPro" id="IPR013783">
    <property type="entry name" value="Ig-like_fold"/>
</dbReference>
<feature type="region of interest" description="Disordered" evidence="4">
    <location>
        <begin position="760"/>
        <end position="866"/>
    </location>
</feature>
<dbReference type="Proteomes" id="UP001178508">
    <property type="component" value="Chromosome 22"/>
</dbReference>
<dbReference type="PANTHER" id="PTHR11860:SF49">
    <property type="entry name" value="HIGH AFFINITY IMMUNOGLOBULIN ALPHA AND IMMUNOGLOBULIN MU FC RECEPTOR"/>
    <property type="match status" value="1"/>
</dbReference>
<reference evidence="6" key="1">
    <citation type="submission" date="2023-08" db="EMBL/GenBank/DDBJ databases">
        <authorList>
            <person name="Alioto T."/>
            <person name="Alioto T."/>
            <person name="Gomez Garrido J."/>
        </authorList>
    </citation>
    <scope>NUCLEOTIDE SEQUENCE</scope>
</reference>
<feature type="domain" description="Immunoglobulin" evidence="5">
    <location>
        <begin position="435"/>
        <end position="537"/>
    </location>
</feature>
<dbReference type="Gene3D" id="2.60.40.10">
    <property type="entry name" value="Immunoglobulins"/>
    <property type="match status" value="5"/>
</dbReference>
<sequence>MIVEMETFLLKQQMTAVKEEVLKDGDTDDFEQYIGVYYRTEGEDIMVHCYFQYSGERRVFCRNDCGDGDILVETTDDSHRRGRYRIDYYEGSYPTTYTLINVSIRNLSKSDSGRYSCWLDRRLSPDSLRTFHLNVTDEPPVELDHLNITEADQVNEEVREEDVLKDGDTDDFEQYISDYYVTEGEDIIVQCIFQISGERRVFCRNDCEDGDILVETTDDSRQRGRYRIDYYEESYPSTHTRIFVSIRNLRKSDSGRYSCWLDRRLSPDSLRTFQLIVTDVLKDGDTDDFEQYIGVYYRTEGEDIIVHCYFQYSGERRVFCRNDCEDGDILVETTDNSRQRGRYRIDYYEGRYPTTYTLINVSIRNLSKSDSGRYSCWLDRRLSPDSLRTFQLNVTDEPPVELDHLNITEADQVNEEVREEDVLKDGDTDDFEQYISDYYVTEGEEIRVHCFFRISGERRVFCRNDCGDGDILVETTDDSHRRGRYRIDYYKGSYPTPPVLINVSIRNLRKSDSGRYSCWLDRRLSPDSRVKFQLIVTDAPTPSASTLNTTLTTPTAASGVPLYVRLVLVVVFIGSSSAVLILCRKRRTSGPQEPPVELDYVNITEIQSKRNLNLNGLSEKSKEVCKKTLKDFFFLSRDIASLQDGNSCLFGPRGVKVVTGTIGGMVKMTCYFDYPETRRFFCRDGCKDGHVLLEDNGIEAQSGRYSMWYLDRGPVSLTPVYVSITNLTKSDSGRYSCFSGSVRSPHEIFEFEVKVKEAPTIPRPTLRPPRLFPTSASTQETTPPPASADQQPEPTWTPQSFSTSNPPSSTPETSLTEQDNEVLEEVSVKVTPDQKYRFKLPSFDTATLRSNPAATPEAPPTSTRSQ</sequence>
<evidence type="ECO:0000313" key="6">
    <source>
        <dbReference type="EMBL" id="CAJ1084398.1"/>
    </source>
</evidence>
<feature type="compositionally biased region" description="Low complexity" evidence="4">
    <location>
        <begin position="852"/>
        <end position="866"/>
    </location>
</feature>
<keyword evidence="3" id="KW-0472">Membrane</keyword>
<organism evidence="6 7">
    <name type="scientific">Xyrichtys novacula</name>
    <name type="common">Pearly razorfish</name>
    <name type="synonym">Hemipteronotus novacula</name>
    <dbReference type="NCBI Taxonomy" id="13765"/>
    <lineage>
        <taxon>Eukaryota</taxon>
        <taxon>Metazoa</taxon>
        <taxon>Chordata</taxon>
        <taxon>Craniata</taxon>
        <taxon>Vertebrata</taxon>
        <taxon>Euteleostomi</taxon>
        <taxon>Actinopterygii</taxon>
        <taxon>Neopterygii</taxon>
        <taxon>Teleostei</taxon>
        <taxon>Neoteleostei</taxon>
        <taxon>Acanthomorphata</taxon>
        <taxon>Eupercaria</taxon>
        <taxon>Labriformes</taxon>
        <taxon>Labridae</taxon>
        <taxon>Xyrichtys</taxon>
    </lineage>
</organism>
<proteinExistence type="predicted"/>
<name>A0AAV1HIB0_XYRNO</name>
<feature type="domain" description="Immunoglobulin" evidence="5">
    <location>
        <begin position="293"/>
        <end position="395"/>
    </location>
</feature>
<dbReference type="InterPro" id="IPR003599">
    <property type="entry name" value="Ig_sub"/>
</dbReference>
<keyword evidence="2" id="KW-0812">Transmembrane</keyword>
<dbReference type="SUPFAM" id="SSF48726">
    <property type="entry name" value="Immunoglobulin"/>
    <property type="match status" value="5"/>
</dbReference>
<dbReference type="GO" id="GO:0004888">
    <property type="term" value="F:transmembrane signaling receptor activity"/>
    <property type="evidence" value="ECO:0007669"/>
    <property type="project" value="TreeGrafter"/>
</dbReference>
<dbReference type="AlphaFoldDB" id="A0AAV1HIB0"/>
<evidence type="ECO:0000256" key="2">
    <source>
        <dbReference type="ARBA" id="ARBA00022692"/>
    </source>
</evidence>
<feature type="domain" description="Immunoglobulin" evidence="5">
    <location>
        <begin position="34"/>
        <end position="136"/>
    </location>
</feature>
<feature type="domain" description="Immunoglobulin" evidence="5">
    <location>
        <begin position="655"/>
        <end position="756"/>
    </location>
</feature>
<dbReference type="EMBL" id="OY660885">
    <property type="protein sequence ID" value="CAJ1084398.1"/>
    <property type="molecule type" value="Genomic_DNA"/>
</dbReference>
<comment type="subcellular location">
    <subcellularLocation>
        <location evidence="1">Membrane</location>
    </subcellularLocation>
</comment>
<accession>A0AAV1HIB0</accession>
<dbReference type="PANTHER" id="PTHR11860">
    <property type="entry name" value="POLYMERIC-IMMUNOGLOBULIN RECEPTOR"/>
    <property type="match status" value="1"/>
</dbReference>
<keyword evidence="7" id="KW-1185">Reference proteome</keyword>
<feature type="compositionally biased region" description="Low complexity" evidence="4">
    <location>
        <begin position="797"/>
        <end position="816"/>
    </location>
</feature>